<dbReference type="Pfam" id="PF22936">
    <property type="entry name" value="Pol_BBD"/>
    <property type="match status" value="1"/>
</dbReference>
<dbReference type="InterPro" id="IPR054722">
    <property type="entry name" value="PolX-like_BBD"/>
</dbReference>
<feature type="compositionally biased region" description="Acidic residues" evidence="1">
    <location>
        <begin position="202"/>
        <end position="227"/>
    </location>
</feature>
<proteinExistence type="predicted"/>
<feature type="domain" description="Retrovirus-related Pol polyprotein from transposon TNT 1-94-like beta-barrel" evidence="2">
    <location>
        <begin position="1"/>
        <end position="75"/>
    </location>
</feature>
<accession>A0A8J9V338</accession>
<dbReference type="Proteomes" id="UP000838878">
    <property type="component" value="Chromosome 8"/>
</dbReference>
<dbReference type="AlphaFoldDB" id="A0A8J9V338"/>
<gene>
    <name evidence="3" type="ORF">BINO364_LOCUS15442</name>
</gene>
<feature type="region of interest" description="Disordered" evidence="1">
    <location>
        <begin position="169"/>
        <end position="242"/>
    </location>
</feature>
<feature type="compositionally biased region" description="Basic and acidic residues" evidence="1">
    <location>
        <begin position="228"/>
        <end position="242"/>
    </location>
</feature>
<dbReference type="OrthoDB" id="439192at2759"/>
<evidence type="ECO:0000313" key="4">
    <source>
        <dbReference type="Proteomes" id="UP000838878"/>
    </source>
</evidence>
<evidence type="ECO:0000256" key="1">
    <source>
        <dbReference type="SAM" id="MobiDB-lite"/>
    </source>
</evidence>
<feature type="non-terminal residue" evidence="3">
    <location>
        <position position="242"/>
    </location>
</feature>
<reference evidence="3" key="1">
    <citation type="submission" date="2021-12" db="EMBL/GenBank/DDBJ databases">
        <authorList>
            <person name="Martin H S."/>
        </authorList>
    </citation>
    <scope>NUCLEOTIDE SEQUENCE</scope>
</reference>
<evidence type="ECO:0000259" key="2">
    <source>
        <dbReference type="Pfam" id="PF22936"/>
    </source>
</evidence>
<protein>
    <recommendedName>
        <fullName evidence="2">Retrovirus-related Pol polyprotein from transposon TNT 1-94-like beta-barrel domain-containing protein</fullName>
    </recommendedName>
</protein>
<feature type="compositionally biased region" description="Basic and acidic residues" evidence="1">
    <location>
        <begin position="179"/>
        <end position="198"/>
    </location>
</feature>
<keyword evidence="4" id="KW-1185">Reference proteome</keyword>
<organism evidence="3 4">
    <name type="scientific">Brenthis ino</name>
    <name type="common">lesser marbled fritillary</name>
    <dbReference type="NCBI Taxonomy" id="405034"/>
    <lineage>
        <taxon>Eukaryota</taxon>
        <taxon>Metazoa</taxon>
        <taxon>Ecdysozoa</taxon>
        <taxon>Arthropoda</taxon>
        <taxon>Hexapoda</taxon>
        <taxon>Insecta</taxon>
        <taxon>Pterygota</taxon>
        <taxon>Neoptera</taxon>
        <taxon>Endopterygota</taxon>
        <taxon>Lepidoptera</taxon>
        <taxon>Glossata</taxon>
        <taxon>Ditrysia</taxon>
        <taxon>Papilionoidea</taxon>
        <taxon>Nymphalidae</taxon>
        <taxon>Heliconiinae</taxon>
        <taxon>Argynnini</taxon>
        <taxon>Brenthis</taxon>
    </lineage>
</organism>
<name>A0A8J9V338_9NEOP</name>
<sequence>MCSTVDNFINYKKLLVPKDVVIGDGTIIKALGYGDIDLEAYDGQQWIKTLISNVLYVPSIKVNLFSMSAALDKGYKLESTATECQFIKNNSVYAIAKRHGKMYTMLFKKPDACAMVGKVMSNLREWHTKLAHQDINQVKSILMKQNIKFKNSKEETCLPRLKGKQHKFPFPLSTHRATKPGESEEYKERDRGQEKENYIDFDTQEDTEQVLELEQSQYEDIEDPETIESEKEVNSIHSFHEE</sequence>
<evidence type="ECO:0000313" key="3">
    <source>
        <dbReference type="EMBL" id="CAH0730462.1"/>
    </source>
</evidence>
<dbReference type="EMBL" id="OV170228">
    <property type="protein sequence ID" value="CAH0730462.1"/>
    <property type="molecule type" value="Genomic_DNA"/>
</dbReference>